<evidence type="ECO:0000256" key="1">
    <source>
        <dbReference type="SAM" id="Phobius"/>
    </source>
</evidence>
<accession>A0A0C2N8X5</accession>
<comment type="caution">
    <text evidence="2">The sequence shown here is derived from an EMBL/GenBank/DDBJ whole genome shotgun (WGS) entry which is preliminary data.</text>
</comment>
<feature type="transmembrane region" description="Helical" evidence="1">
    <location>
        <begin position="157"/>
        <end position="176"/>
    </location>
</feature>
<keyword evidence="1" id="KW-0812">Transmembrane</keyword>
<name>A0A0C2N8X5_THEKT</name>
<dbReference type="AlphaFoldDB" id="A0A0C2N8X5"/>
<dbReference type="EMBL" id="JWZT01001101">
    <property type="protein sequence ID" value="KII72790.1"/>
    <property type="molecule type" value="Genomic_DNA"/>
</dbReference>
<keyword evidence="1" id="KW-0472">Membrane</keyword>
<sequence length="192" mass="22762">MNSDEDYLNIDFSNHISCIWIRCGVKNLTDGYNISQCYFTYYNKIQNDGYFTFVYKSEWILNRSGCIIYRNRILGFRLKNHPKCYVKFELKHLKITTNVRAVANGTRQVSSCEEITSNSESEKENWIYQRIATSINFGSSILTKINPFLYVELSQKVSITIMIFFLAVNAILILTFKRRNEEISFRENWYRE</sequence>
<evidence type="ECO:0000313" key="2">
    <source>
        <dbReference type="EMBL" id="KII72790.1"/>
    </source>
</evidence>
<protein>
    <submittedName>
        <fullName evidence="2">Uncharacterized protein</fullName>
    </submittedName>
</protein>
<evidence type="ECO:0000313" key="3">
    <source>
        <dbReference type="Proteomes" id="UP000031668"/>
    </source>
</evidence>
<keyword evidence="3" id="KW-1185">Reference proteome</keyword>
<reference evidence="2 3" key="1">
    <citation type="journal article" date="2014" name="Genome Biol. Evol.">
        <title>The genome of the myxosporean Thelohanellus kitauei shows adaptations to nutrient acquisition within its fish host.</title>
        <authorList>
            <person name="Yang Y."/>
            <person name="Xiong J."/>
            <person name="Zhou Z."/>
            <person name="Huo F."/>
            <person name="Miao W."/>
            <person name="Ran C."/>
            <person name="Liu Y."/>
            <person name="Zhang J."/>
            <person name="Feng J."/>
            <person name="Wang M."/>
            <person name="Wang M."/>
            <person name="Wang L."/>
            <person name="Yao B."/>
        </authorList>
    </citation>
    <scope>NUCLEOTIDE SEQUENCE [LARGE SCALE GENOMIC DNA]</scope>
    <source>
        <strain evidence="2">Wuqing</strain>
    </source>
</reference>
<organism evidence="2 3">
    <name type="scientific">Thelohanellus kitauei</name>
    <name type="common">Myxosporean</name>
    <dbReference type="NCBI Taxonomy" id="669202"/>
    <lineage>
        <taxon>Eukaryota</taxon>
        <taxon>Metazoa</taxon>
        <taxon>Cnidaria</taxon>
        <taxon>Myxozoa</taxon>
        <taxon>Myxosporea</taxon>
        <taxon>Bivalvulida</taxon>
        <taxon>Platysporina</taxon>
        <taxon>Myxobolidae</taxon>
        <taxon>Thelohanellus</taxon>
    </lineage>
</organism>
<proteinExistence type="predicted"/>
<keyword evidence="1" id="KW-1133">Transmembrane helix</keyword>
<dbReference type="Proteomes" id="UP000031668">
    <property type="component" value="Unassembled WGS sequence"/>
</dbReference>
<gene>
    <name evidence="2" type="ORF">RF11_11717</name>
</gene>